<evidence type="ECO:0000256" key="3">
    <source>
        <dbReference type="ARBA" id="ARBA00022679"/>
    </source>
</evidence>
<keyword evidence="2 4" id="KW-0489">Methyltransferase</keyword>
<dbReference type="InterPro" id="IPR029063">
    <property type="entry name" value="SAM-dependent_MTases_sf"/>
</dbReference>
<protein>
    <recommendedName>
        <fullName evidence="4">S-adenosyl-L-methionine-dependent methyltransferase</fullName>
        <ecNumber evidence="4">2.1.1.-</ecNumber>
    </recommendedName>
</protein>
<keyword evidence="3 5" id="KW-0808">Transferase</keyword>
<keyword evidence="6" id="KW-1185">Reference proteome</keyword>
<dbReference type="EC" id="2.1.1.-" evidence="4"/>
<dbReference type="NCBIfam" id="TIGR00027">
    <property type="entry name" value="mthyl_TIGR00027"/>
    <property type="match status" value="1"/>
</dbReference>
<comment type="function">
    <text evidence="4">Exhibits S-adenosyl-L-methionine-dependent methyltransferase activity.</text>
</comment>
<gene>
    <name evidence="5" type="ORF">LZC95_15945</name>
</gene>
<organism evidence="5 6">
    <name type="scientific">Pendulispora brunnea</name>
    <dbReference type="NCBI Taxonomy" id="2905690"/>
    <lineage>
        <taxon>Bacteria</taxon>
        <taxon>Pseudomonadati</taxon>
        <taxon>Myxococcota</taxon>
        <taxon>Myxococcia</taxon>
        <taxon>Myxococcales</taxon>
        <taxon>Sorangiineae</taxon>
        <taxon>Pendulisporaceae</taxon>
        <taxon>Pendulispora</taxon>
    </lineage>
</organism>
<dbReference type="RefSeq" id="WP_394848931.1">
    <property type="nucleotide sequence ID" value="NZ_CP089982.1"/>
</dbReference>
<dbReference type="Proteomes" id="UP001379533">
    <property type="component" value="Chromosome"/>
</dbReference>
<proteinExistence type="inferred from homology"/>
<comment type="similarity">
    <text evidence="1 4">Belongs to the UPF0677 family.</text>
</comment>
<dbReference type="InterPro" id="IPR011610">
    <property type="entry name" value="SAM_mthyl_Trfase_ML2640-like"/>
</dbReference>
<evidence type="ECO:0000313" key="5">
    <source>
        <dbReference type="EMBL" id="WXA98319.1"/>
    </source>
</evidence>
<evidence type="ECO:0000256" key="1">
    <source>
        <dbReference type="ARBA" id="ARBA00008138"/>
    </source>
</evidence>
<dbReference type="GO" id="GO:0008168">
    <property type="term" value="F:methyltransferase activity"/>
    <property type="evidence" value="ECO:0007669"/>
    <property type="project" value="UniProtKB-KW"/>
</dbReference>
<dbReference type="EMBL" id="CP089982">
    <property type="protein sequence ID" value="WXA98319.1"/>
    <property type="molecule type" value="Genomic_DNA"/>
</dbReference>
<dbReference type="InterPro" id="IPR007213">
    <property type="entry name" value="Ppm1/Ppm2/Tcmp"/>
</dbReference>
<dbReference type="PANTHER" id="PTHR43619:SF2">
    <property type="entry name" value="S-ADENOSYL-L-METHIONINE-DEPENDENT METHYLTRANSFERASES SUPERFAMILY PROTEIN"/>
    <property type="match status" value="1"/>
</dbReference>
<dbReference type="PANTHER" id="PTHR43619">
    <property type="entry name" value="S-ADENOSYL-L-METHIONINE-DEPENDENT METHYLTRANSFERASE YKTD-RELATED"/>
    <property type="match status" value="1"/>
</dbReference>
<reference evidence="5 6" key="1">
    <citation type="submission" date="2021-12" db="EMBL/GenBank/DDBJ databases">
        <title>Discovery of the Pendulisporaceae a myxobacterial family with distinct sporulation behavior and unique specialized metabolism.</title>
        <authorList>
            <person name="Garcia R."/>
            <person name="Popoff A."/>
            <person name="Bader C.D."/>
            <person name="Loehr J."/>
            <person name="Walesch S."/>
            <person name="Walt C."/>
            <person name="Boldt J."/>
            <person name="Bunk B."/>
            <person name="Haeckl F.J.F.P.J."/>
            <person name="Gunesch A.P."/>
            <person name="Birkelbach J."/>
            <person name="Nuebel U."/>
            <person name="Pietschmann T."/>
            <person name="Bach T."/>
            <person name="Mueller R."/>
        </authorList>
    </citation>
    <scope>NUCLEOTIDE SEQUENCE [LARGE SCALE GENOMIC DNA]</scope>
    <source>
        <strain evidence="5 6">MSr12523</strain>
    </source>
</reference>
<name>A0ABZ2KMX7_9BACT</name>
<keyword evidence="4" id="KW-0949">S-adenosyl-L-methionine</keyword>
<evidence type="ECO:0000313" key="6">
    <source>
        <dbReference type="Proteomes" id="UP001379533"/>
    </source>
</evidence>
<dbReference type="Pfam" id="PF04072">
    <property type="entry name" value="LCM"/>
    <property type="match status" value="1"/>
</dbReference>
<dbReference type="GO" id="GO:0032259">
    <property type="term" value="P:methylation"/>
    <property type="evidence" value="ECO:0007669"/>
    <property type="project" value="UniProtKB-KW"/>
</dbReference>
<accession>A0ABZ2KMX7</accession>
<evidence type="ECO:0000256" key="2">
    <source>
        <dbReference type="ARBA" id="ARBA00022603"/>
    </source>
</evidence>
<dbReference type="SUPFAM" id="SSF53335">
    <property type="entry name" value="S-adenosyl-L-methionine-dependent methyltransferases"/>
    <property type="match status" value="1"/>
</dbReference>
<dbReference type="Gene3D" id="3.40.50.150">
    <property type="entry name" value="Vaccinia Virus protein VP39"/>
    <property type="match status" value="1"/>
</dbReference>
<sequence length="282" mass="31817">MREGKPSYTAAWVAALRGLAPASNGPDAPDPVARDLVPQPYAFTFELVERFPSLWSRVQDVAARYSAYHFNHVSLRTRAIDDAVLDAVASGARQVVVLGAGLDSRAWRLPSLREAVVFEVDHPATQAYKREKIGERPSFAREVRFVSVDFERDALEQRLREAGHDAAQRSVFIWEGVTMYLLPEAVERTLSVLEQLAARGSTLCVTYGQRYKRGPGAQAVRWLVRRSGEPFRALYTPETMGQLLQRHGFDVLADEGLREWVRRYLDTETRGSFERLARAVKV</sequence>
<evidence type="ECO:0000256" key="4">
    <source>
        <dbReference type="RuleBase" id="RU362030"/>
    </source>
</evidence>